<feature type="binding site" evidence="2">
    <location>
        <begin position="141"/>
        <end position="142"/>
    </location>
    <ligand>
        <name>ATP</name>
        <dbReference type="ChEBI" id="CHEBI:30616"/>
    </ligand>
</feature>
<organism evidence="4 5">
    <name type="scientific">Halalkalibacter hemicellulosilyticusJCM 9152</name>
    <dbReference type="NCBI Taxonomy" id="1236971"/>
    <lineage>
        <taxon>Bacteria</taxon>
        <taxon>Bacillati</taxon>
        <taxon>Bacillota</taxon>
        <taxon>Bacilli</taxon>
        <taxon>Bacillales</taxon>
        <taxon>Bacillaceae</taxon>
        <taxon>Halalkalibacter</taxon>
    </lineage>
</organism>
<dbReference type="InterPro" id="IPR003812">
    <property type="entry name" value="Fido"/>
</dbReference>
<feature type="domain" description="Fido" evidence="3">
    <location>
        <begin position="27"/>
        <end position="163"/>
    </location>
</feature>
<dbReference type="PROSITE" id="PS51459">
    <property type="entry name" value="FIDO"/>
    <property type="match status" value="1"/>
</dbReference>
<gene>
    <name evidence="4" type="ORF">JCM9152_4427</name>
</gene>
<evidence type="ECO:0000313" key="5">
    <source>
        <dbReference type="Proteomes" id="UP000018895"/>
    </source>
</evidence>
<proteinExistence type="predicted"/>
<accession>W4QLR4</accession>
<dbReference type="PANTHER" id="PTHR13504">
    <property type="entry name" value="FIDO DOMAIN-CONTAINING PROTEIN DDB_G0283145"/>
    <property type="match status" value="1"/>
</dbReference>
<dbReference type="Gene3D" id="1.10.3290.10">
    <property type="entry name" value="Fido-like domain"/>
    <property type="match status" value="1"/>
</dbReference>
<evidence type="ECO:0000256" key="2">
    <source>
        <dbReference type="PIRSR" id="PIRSR640198-2"/>
    </source>
</evidence>
<evidence type="ECO:0000256" key="1">
    <source>
        <dbReference type="PIRSR" id="PIRSR640198-1"/>
    </source>
</evidence>
<keyword evidence="2" id="KW-0067">ATP-binding</keyword>
<evidence type="ECO:0000313" key="4">
    <source>
        <dbReference type="EMBL" id="GAE32842.1"/>
    </source>
</evidence>
<dbReference type="SUPFAM" id="SSF140931">
    <property type="entry name" value="Fic-like"/>
    <property type="match status" value="1"/>
</dbReference>
<keyword evidence="5" id="KW-1185">Reference proteome</keyword>
<dbReference type="EMBL" id="BAUU01000056">
    <property type="protein sequence ID" value="GAE32842.1"/>
    <property type="molecule type" value="Genomic_DNA"/>
</dbReference>
<dbReference type="PANTHER" id="PTHR13504:SF38">
    <property type="entry name" value="FIDO DOMAIN-CONTAINING PROTEIN"/>
    <property type="match status" value="1"/>
</dbReference>
<feature type="active site" evidence="1">
    <location>
        <position position="105"/>
    </location>
</feature>
<protein>
    <submittedName>
        <fullName evidence="4">Filamentation induced by cAMP protein Fic</fullName>
    </submittedName>
</protein>
<dbReference type="GO" id="GO:0005524">
    <property type="term" value="F:ATP binding"/>
    <property type="evidence" value="ECO:0007669"/>
    <property type="project" value="UniProtKB-KW"/>
</dbReference>
<dbReference type="AlphaFoldDB" id="W4QLR4"/>
<dbReference type="Pfam" id="PF02661">
    <property type="entry name" value="Fic"/>
    <property type="match status" value="1"/>
</dbReference>
<reference evidence="4" key="1">
    <citation type="journal article" date="2014" name="Genome Announc.">
        <title>Draft Genome Sequences of Three Alkaliphilic Bacillus Strains, Bacillus wakoensis JCM 9140T, Bacillus akibai JCM 9157T, and Bacillus hemicellulosilyticus JCM 9152T.</title>
        <authorList>
            <person name="Yuki M."/>
            <person name="Oshima K."/>
            <person name="Suda W."/>
            <person name="Oshida Y."/>
            <person name="Kitamura K."/>
            <person name="Iida T."/>
            <person name="Hattori M."/>
            <person name="Ohkuma M."/>
        </authorList>
    </citation>
    <scope>NUCLEOTIDE SEQUENCE [LARGE SCALE GENOMIC DNA]</scope>
    <source>
        <strain evidence="4">JCM 9152</strain>
    </source>
</reference>
<dbReference type="STRING" id="1236971.JCM9152_4427"/>
<evidence type="ECO:0000259" key="3">
    <source>
        <dbReference type="PROSITE" id="PS51459"/>
    </source>
</evidence>
<sequence>MREHLEAINHREALLLTEDMINNEEIMSERLIKDHHAIILHGIDNRNAGVYRKSIVIISGASHTPPDYMSVPQLMSDLISWYSEENRLHPVEKAAILYSKFVNIHPFIDGNGRTSRLLMNLELVKLGYLSVIIEQEKRFNYYEVLDIAGTNKKYKPFVEFIMDYEVKELKRYVQLIKRNQELDEPGL</sequence>
<dbReference type="InterPro" id="IPR036597">
    <property type="entry name" value="Fido-like_dom_sf"/>
</dbReference>
<dbReference type="Proteomes" id="UP000018895">
    <property type="component" value="Unassembled WGS sequence"/>
</dbReference>
<dbReference type="RefSeq" id="WP_035347403.1">
    <property type="nucleotide sequence ID" value="NZ_BAUU01000056.1"/>
</dbReference>
<keyword evidence="2" id="KW-0547">Nucleotide-binding</keyword>
<dbReference type="OrthoDB" id="9813719at2"/>
<comment type="caution">
    <text evidence="4">The sequence shown here is derived from an EMBL/GenBank/DDBJ whole genome shotgun (WGS) entry which is preliminary data.</text>
</comment>
<feature type="binding site" evidence="2">
    <location>
        <begin position="109"/>
        <end position="116"/>
    </location>
    <ligand>
        <name>ATP</name>
        <dbReference type="ChEBI" id="CHEBI:30616"/>
    </ligand>
</feature>
<dbReference type="InterPro" id="IPR040198">
    <property type="entry name" value="Fido_containing"/>
</dbReference>
<name>W4QLR4_9BACI</name>